<gene>
    <name evidence="2" type="primary">76</name>
    <name evidence="2" type="ORF">SEA_ZETZY_76</name>
</gene>
<protein>
    <submittedName>
        <fullName evidence="2">Immunity repressor</fullName>
    </submittedName>
</protein>
<dbReference type="Proteomes" id="UP000288468">
    <property type="component" value="Segment"/>
</dbReference>
<feature type="domain" description="DUF2786" evidence="1">
    <location>
        <begin position="8"/>
        <end position="46"/>
    </location>
</feature>
<evidence type="ECO:0000313" key="3">
    <source>
        <dbReference type="Proteomes" id="UP000288468"/>
    </source>
</evidence>
<keyword evidence="3" id="KW-1185">Reference proteome</keyword>
<dbReference type="GeneID" id="64854863"/>
<dbReference type="EMBL" id="MK279903">
    <property type="protein sequence ID" value="AZS12046.1"/>
    <property type="molecule type" value="Genomic_DNA"/>
</dbReference>
<sequence length="140" mass="16004">MDGKTAKMQKQVAKLLRHAEDVVGTPEEAVFMAKAFELIAKYGLDMASIQADKQGLDTSDMPDEKLKRLRSFYRKLRDEGLVLEFDPNIPPIEGVSAQGGWRFVEATSEERESGILIRENEHSRLTEKGRMIWRFPPREP</sequence>
<evidence type="ECO:0000259" key="1">
    <source>
        <dbReference type="Pfam" id="PF10979"/>
    </source>
</evidence>
<dbReference type="InterPro" id="IPR024498">
    <property type="entry name" value="DUF2786"/>
</dbReference>
<reference evidence="2 3" key="1">
    <citation type="submission" date="2018-12" db="EMBL/GenBank/DDBJ databases">
        <authorList>
            <person name="Dean N."/>
            <person name="Diep C."/>
            <person name="Muthiah A."/>
            <person name="Mastropaolo M."/>
            <person name="Westholm D."/>
            <person name="Butela K.A."/>
            <person name="Caruso S.M."/>
            <person name="Garlena R.A."/>
            <person name="Russell D.A."/>
            <person name="Pope W.H."/>
            <person name="Jacobs-Sera D."/>
            <person name="Hatfull G.F."/>
        </authorList>
    </citation>
    <scope>NUCLEOTIDE SEQUENCE [LARGE SCALE GENOMIC DNA]</scope>
</reference>
<dbReference type="RefSeq" id="YP_010060207.1">
    <property type="nucleotide sequence ID" value="NC_054761.1"/>
</dbReference>
<name>A0A3S9UP84_9CAUD</name>
<evidence type="ECO:0000313" key="2">
    <source>
        <dbReference type="EMBL" id="AZS12046.1"/>
    </source>
</evidence>
<proteinExistence type="predicted"/>
<accession>A0A3S9UP84</accession>
<organism evidence="2 3">
    <name type="scientific">Mycobacterium phage Zetzy</name>
    <dbReference type="NCBI Taxonomy" id="2499071"/>
    <lineage>
        <taxon>Viruses</taxon>
        <taxon>Duplodnaviria</taxon>
        <taxon>Heunggongvirae</taxon>
        <taxon>Uroviricota</taxon>
        <taxon>Caudoviricetes</taxon>
        <taxon>Microwolfvirus</taxon>
        <taxon>Microwolfvirus zetzy</taxon>
    </lineage>
</organism>
<dbReference type="KEGG" id="vg:64854863"/>
<dbReference type="Pfam" id="PF10979">
    <property type="entry name" value="DUF2786"/>
    <property type="match status" value="1"/>
</dbReference>